<proteinExistence type="predicted"/>
<accession>A0AC61R6Y3</accession>
<organism evidence="1 2">
    <name type="scientific">Dubosiella muris</name>
    <dbReference type="NCBI Taxonomy" id="3038133"/>
    <lineage>
        <taxon>Bacteria</taxon>
        <taxon>Bacillati</taxon>
        <taxon>Bacillota</taxon>
        <taxon>Erysipelotrichia</taxon>
        <taxon>Erysipelotrichales</taxon>
        <taxon>Erysipelotrichaceae</taxon>
        <taxon>Dubosiella</taxon>
    </lineage>
</organism>
<reference evidence="1" key="1">
    <citation type="submission" date="2019-04" db="EMBL/GenBank/DDBJ databases">
        <title>Microbes associate with the intestines of laboratory mice.</title>
        <authorList>
            <person name="Navarre W."/>
            <person name="Wong E."/>
            <person name="Huang K."/>
            <person name="Tropini C."/>
            <person name="Ng K."/>
            <person name="Yu B."/>
        </authorList>
    </citation>
    <scope>NUCLEOTIDE SEQUENCE</scope>
    <source>
        <strain evidence="1">NM09_H32</strain>
    </source>
</reference>
<comment type="caution">
    <text evidence="1">The sequence shown here is derived from an EMBL/GenBank/DDBJ whole genome shotgun (WGS) entry which is preliminary data.</text>
</comment>
<keyword evidence="2" id="KW-1185">Reference proteome</keyword>
<sequence length="519" mass="58261">MIRRLFFHQNRLLAQIFFWLVLAAVVELGSAVVFGLLIDHIADLNRLRFYAMCAGFIVLHFIAQYGRERIMEKAKRQTRVTLLEGAIQAYLAESNITFHQTELNAYLNKLSTQMDTLMDQYMTPLLKAMGLAVNFVFGCVYFFTLSPLILCFLLAGSIVMVGFNALFQTKLKASQQAVLDQQSQWLARVQTMYHNFSVIKNYDLEKREQNTLRKTIHAGADAIYANHLLLARLDAINFEIGYVLFFGQVFLCGLLLRSGAAAGLAVSAMQVSNTITNPVINFSTIRNRLVSNAPILASFLALRDRAVSSSIPSEDPNSIPVQIDKLVIQGKTILHDIDFTFRAHEKVMIVGPSGCGKTTLFNVIKGDIALDPPLPDFHAYCSIVEQDAPLFPDSVADNICLDTPRDENRLAEVLDLVGLSHLDPNQRLRLDHDVLSGGERQRIQLARALYQRRPWLLLDEAFSALDTQTTAAIERVFVECSELAMVSICHKPVAANMALYDAIVFMERGTIQRVQRKED</sequence>
<evidence type="ECO:0000313" key="1">
    <source>
        <dbReference type="EMBL" id="TGY65774.1"/>
    </source>
</evidence>
<dbReference type="EMBL" id="SRYG01000013">
    <property type="protein sequence ID" value="TGY65774.1"/>
    <property type="molecule type" value="Genomic_DNA"/>
</dbReference>
<keyword evidence="1" id="KW-0547">Nucleotide-binding</keyword>
<name>A0AC61R6Y3_9FIRM</name>
<dbReference type="Proteomes" id="UP000308836">
    <property type="component" value="Unassembled WGS sequence"/>
</dbReference>
<keyword evidence="1" id="KW-0067">ATP-binding</keyword>
<protein>
    <submittedName>
        <fullName evidence="1">ABC transporter ATP-binding protein</fullName>
    </submittedName>
</protein>
<evidence type="ECO:0000313" key="2">
    <source>
        <dbReference type="Proteomes" id="UP000308836"/>
    </source>
</evidence>
<gene>
    <name evidence="1" type="ORF">E5336_07270</name>
</gene>